<sequence length="302" mass="32612">MNWALKLAVALAILPGAVAAEDRTHLGVGRIFNNDFLGDGHDRWRTGSYTLSVVRGPEWTGSLPDGAGELLEYRLRSEIIAPASLTAPAAGDRRYAGILSFGLHTHFERGLLEYSVGGDMVAVGPQTGMDDLQRAAHEALDQPLPTNAAANQLGNAIYPTLVGQATMPLPISDRLESRPFIEAQVGVENFVRLGHDFVIGDLGRDDVWVRDAVTGQLYPATHTAGPGYSVVLGGDIAMVTDSRLLRESDGFSLTNARTRLRAGVNWQGEKVGVFYGLTWLGKEFKGQDDSQVVGSLNLRLKF</sequence>
<dbReference type="RefSeq" id="WP_035260313.1">
    <property type="nucleotide sequence ID" value="NZ_JFKE01000005.1"/>
</dbReference>
<organism evidence="2 3">
    <name type="scientific">Actibacterium mucosum KCTC 23349</name>
    <dbReference type="NCBI Taxonomy" id="1454373"/>
    <lineage>
        <taxon>Bacteria</taxon>
        <taxon>Pseudomonadati</taxon>
        <taxon>Pseudomonadota</taxon>
        <taxon>Alphaproteobacteria</taxon>
        <taxon>Rhodobacterales</taxon>
        <taxon>Roseobacteraceae</taxon>
        <taxon>Actibacterium</taxon>
    </lineage>
</organism>
<gene>
    <name evidence="2" type="ORF">ACMU_15225</name>
</gene>
<evidence type="ECO:0000313" key="3">
    <source>
        <dbReference type="Proteomes" id="UP000026249"/>
    </source>
</evidence>
<dbReference type="EMBL" id="JFKE01000005">
    <property type="protein sequence ID" value="KAJ55105.1"/>
    <property type="molecule type" value="Genomic_DNA"/>
</dbReference>
<proteinExistence type="predicted"/>
<dbReference type="InterPro" id="IPR037107">
    <property type="entry name" value="Put_OMP_sf"/>
</dbReference>
<dbReference type="AlphaFoldDB" id="A0A037ZF50"/>
<comment type="caution">
    <text evidence="2">The sequence shown here is derived from an EMBL/GenBank/DDBJ whole genome shotgun (WGS) entry which is preliminary data.</text>
</comment>
<evidence type="ECO:0008006" key="4">
    <source>
        <dbReference type="Google" id="ProtNLM"/>
    </source>
</evidence>
<name>A0A037ZF50_9RHOB</name>
<dbReference type="STRING" id="1454373.ACMU_15225"/>
<dbReference type="Gene3D" id="2.40.128.140">
    <property type="entry name" value="Outer membrane protein"/>
    <property type="match status" value="1"/>
</dbReference>
<protein>
    <recommendedName>
        <fullName evidence="4">DUF2219 domain-containing protein</fullName>
    </recommendedName>
</protein>
<feature type="signal peptide" evidence="1">
    <location>
        <begin position="1"/>
        <end position="19"/>
    </location>
</feature>
<feature type="chain" id="PRO_5001563938" description="DUF2219 domain-containing protein" evidence="1">
    <location>
        <begin position="20"/>
        <end position="302"/>
    </location>
</feature>
<dbReference type="Proteomes" id="UP000026249">
    <property type="component" value="Unassembled WGS sequence"/>
</dbReference>
<dbReference type="OrthoDB" id="7721289at2"/>
<evidence type="ECO:0000256" key="1">
    <source>
        <dbReference type="SAM" id="SignalP"/>
    </source>
</evidence>
<dbReference type="InterPro" id="IPR018707">
    <property type="entry name" value="LpxR"/>
</dbReference>
<keyword evidence="1" id="KW-0732">Signal</keyword>
<accession>A0A037ZF50</accession>
<dbReference type="Pfam" id="PF09982">
    <property type="entry name" value="LpxR"/>
    <property type="match status" value="1"/>
</dbReference>
<keyword evidence="3" id="KW-1185">Reference proteome</keyword>
<evidence type="ECO:0000313" key="2">
    <source>
        <dbReference type="EMBL" id="KAJ55105.1"/>
    </source>
</evidence>
<reference evidence="2 3" key="1">
    <citation type="submission" date="2014-03" db="EMBL/GenBank/DDBJ databases">
        <title>Draft Genome Sequence of Actibacterium mucosum KCTC 23349, a Marine Alphaproteobacterium with Complex Ionic Requirements Isolated from Mediterranean Seawater at Malvarrosa Beach, Valencia, Spain.</title>
        <authorList>
            <person name="Arahal D.R."/>
            <person name="Shao Z."/>
            <person name="Lai Q."/>
            <person name="Pujalte M.J."/>
        </authorList>
    </citation>
    <scope>NUCLEOTIDE SEQUENCE [LARGE SCALE GENOMIC DNA]</scope>
    <source>
        <strain evidence="2 3">KCTC 23349</strain>
    </source>
</reference>